<dbReference type="InterPro" id="IPR037883">
    <property type="entry name" value="Knr4/Smi1-like_sf"/>
</dbReference>
<dbReference type="PANTHER" id="PTHR47432:SF1">
    <property type="entry name" value="CELL WALL ASSEMBLY REGULATOR SMI1"/>
    <property type="match status" value="1"/>
</dbReference>
<dbReference type="InterPro" id="IPR018958">
    <property type="entry name" value="Knr4/Smi1-like_dom"/>
</dbReference>
<proteinExistence type="predicted"/>
<name>A0A1H9MP48_9BACI</name>
<dbReference type="InterPro" id="IPR051873">
    <property type="entry name" value="KNR4/SMI1_regulator"/>
</dbReference>
<dbReference type="Pfam" id="PF09346">
    <property type="entry name" value="SMI1_KNR4"/>
    <property type="match status" value="1"/>
</dbReference>
<dbReference type="Proteomes" id="UP000199687">
    <property type="component" value="Unassembled WGS sequence"/>
</dbReference>
<evidence type="ECO:0000313" key="2">
    <source>
        <dbReference type="EMBL" id="SER25466.1"/>
    </source>
</evidence>
<dbReference type="EMBL" id="FOGL01000002">
    <property type="protein sequence ID" value="SER25466.1"/>
    <property type="molecule type" value="Genomic_DNA"/>
</dbReference>
<dbReference type="Gene3D" id="3.40.1580.10">
    <property type="entry name" value="SMI1/KNR4-like"/>
    <property type="match status" value="1"/>
</dbReference>
<dbReference type="SMART" id="SM00860">
    <property type="entry name" value="SMI1_KNR4"/>
    <property type="match status" value="1"/>
</dbReference>
<reference evidence="2 3" key="1">
    <citation type="submission" date="2016-10" db="EMBL/GenBank/DDBJ databases">
        <authorList>
            <person name="de Groot N.N."/>
        </authorList>
    </citation>
    <scope>NUCLEOTIDE SEQUENCE [LARGE SCALE GENOMIC DNA]</scope>
    <source>
        <strain evidence="2 3">CGMCC 1.7727</strain>
    </source>
</reference>
<evidence type="ECO:0000313" key="3">
    <source>
        <dbReference type="Proteomes" id="UP000199687"/>
    </source>
</evidence>
<feature type="domain" description="Knr4/Smi1-like" evidence="1">
    <location>
        <begin position="96"/>
        <end position="232"/>
    </location>
</feature>
<organism evidence="2 3">
    <name type="scientific">Gracilibacillus ureilyticus</name>
    <dbReference type="NCBI Taxonomy" id="531814"/>
    <lineage>
        <taxon>Bacteria</taxon>
        <taxon>Bacillati</taxon>
        <taxon>Bacillota</taxon>
        <taxon>Bacilli</taxon>
        <taxon>Bacillales</taxon>
        <taxon>Bacillaceae</taxon>
        <taxon>Gracilibacillus</taxon>
    </lineage>
</organism>
<dbReference type="AlphaFoldDB" id="A0A1H9MP48"/>
<accession>A0A1H9MP48</accession>
<evidence type="ECO:0000259" key="1">
    <source>
        <dbReference type="SMART" id="SM00860"/>
    </source>
</evidence>
<dbReference type="SUPFAM" id="SSF160631">
    <property type="entry name" value="SMI1/KNR4-like"/>
    <property type="match status" value="1"/>
</dbReference>
<keyword evidence="3" id="KW-1185">Reference proteome</keyword>
<protein>
    <submittedName>
        <fullName evidence="2">Cell wall assembly regulator SMI1</fullName>
    </submittedName>
</protein>
<dbReference type="PANTHER" id="PTHR47432">
    <property type="entry name" value="CELL WALL ASSEMBLY REGULATOR SMI1"/>
    <property type="match status" value="1"/>
</dbReference>
<sequence>MKRPFGVEINGCIYTNNEEDLMHDRFWDEFIAFVESKGWHFGGGSYQIDEEGNKINDIENCGEKNMAKAEKLWQRIIEKGSLINENSKASLNLQPGASDKELQLLENTLKITLPEEVKSFYRIYNGQDWVPGTYPIVRNLTLSPISEIIHFWEFLQEEFDPDDGLEADIDKELKQVLWNSGWVPIAENGGGDYLCIDTDPAETGVHGQVLYFFHDWGRRGIEAASIFEFIENCLKENE</sequence>
<gene>
    <name evidence="2" type="ORF">SAMN04487944_10288</name>
</gene>